<accession>A0ABU8C9X3</accession>
<sequence length="631" mass="65350">MPGCCNQKGISSVVVLLLTFAASLLVFTVLQDSVAQERMSGNFQKRLNAEYQADRASYDSFHRMNDALWRNPAATDAELLAAASRQQTDTGGGRGLQAVGTAIDAANISILARGQRYADSKYSNQALLRKHLAAAPALASPFSHGITGCDGVLLNGSGLIDSYDSADGAYNRPGASNNATVRTLRSTADISLTGNSPIFGDVLSTNNIVISGSSAISGKVHSNGSITLSGGSEIGGGILAGAAYNQSSGKVLANIHANGNVRITQGIVGGHIRTRGHYYHEGLSVPGEVRANGNIEMKQGQVAGGIRSAGNVSLTSWSSNMFSGGVHASGNINLTTSVNSPITADDLRYGGTATVPNVVAHYRTAPYYQTPAPFISSVDVVAEVPIENTTVPPEDEAYVSCDPLNIAEHSSRLAEQATQLPDLSLTTLPEVYTLTPLQGQYKTLGSGRSQLSLTPQNLAFLNRQQAVYSLQSLTIGGNFYISGGNVTLFVAGDVTLSGDSRLTIAEGSSLTLVVRGKFSVRASARVITPVTGVGADGVPVFSVYSDYSGADGITLSGASDLYAAIYAPLTDVKVQGSGQLFGSVLAKTVAATGAGGIHYDEALGRAKVGNGNNGSSAVRRISFIGWSASQS</sequence>
<protein>
    <recommendedName>
        <fullName evidence="1">DUF7305 domain-containing protein</fullName>
    </recommendedName>
</protein>
<evidence type="ECO:0000259" key="1">
    <source>
        <dbReference type="Pfam" id="PF23981"/>
    </source>
</evidence>
<reference evidence="2 3" key="1">
    <citation type="journal article" date="2023" name="Ecotoxicol. Environ. Saf.">
        <title>Mercury remediation potential of mercury-resistant strain Rheinheimera metallidurans sp. nov. isolated from a municipal waste dumping site.</title>
        <authorList>
            <person name="Yadav V."/>
            <person name="Manjhi A."/>
            <person name="Vadakedath N."/>
        </authorList>
    </citation>
    <scope>NUCLEOTIDE SEQUENCE [LARGE SCALE GENOMIC DNA]</scope>
    <source>
        <strain evidence="2 3">E-49</strain>
    </source>
</reference>
<name>A0ABU8C9X3_9GAMM</name>
<feature type="domain" description="DUF7305" evidence="1">
    <location>
        <begin position="467"/>
        <end position="604"/>
    </location>
</feature>
<dbReference type="Proteomes" id="UP001375382">
    <property type="component" value="Unassembled WGS sequence"/>
</dbReference>
<proteinExistence type="predicted"/>
<keyword evidence="3" id="KW-1185">Reference proteome</keyword>
<dbReference type="InterPro" id="IPR055729">
    <property type="entry name" value="DUF7305"/>
</dbReference>
<gene>
    <name evidence="2" type="ORF">MN202_15810</name>
</gene>
<dbReference type="RefSeq" id="WP_335737111.1">
    <property type="nucleotide sequence ID" value="NZ_JALAAR010000015.1"/>
</dbReference>
<evidence type="ECO:0000313" key="2">
    <source>
        <dbReference type="EMBL" id="MEH8018708.1"/>
    </source>
</evidence>
<dbReference type="Pfam" id="PF23981">
    <property type="entry name" value="DUF7305"/>
    <property type="match status" value="1"/>
</dbReference>
<comment type="caution">
    <text evidence="2">The sequence shown here is derived from an EMBL/GenBank/DDBJ whole genome shotgun (WGS) entry which is preliminary data.</text>
</comment>
<organism evidence="2 3">
    <name type="scientific">Rheinheimera muenzenbergensis</name>
    <dbReference type="NCBI Taxonomy" id="1193628"/>
    <lineage>
        <taxon>Bacteria</taxon>
        <taxon>Pseudomonadati</taxon>
        <taxon>Pseudomonadota</taxon>
        <taxon>Gammaproteobacteria</taxon>
        <taxon>Chromatiales</taxon>
        <taxon>Chromatiaceae</taxon>
        <taxon>Rheinheimera</taxon>
    </lineage>
</organism>
<evidence type="ECO:0000313" key="3">
    <source>
        <dbReference type="Proteomes" id="UP001375382"/>
    </source>
</evidence>
<dbReference type="EMBL" id="JALAAR010000015">
    <property type="protein sequence ID" value="MEH8018708.1"/>
    <property type="molecule type" value="Genomic_DNA"/>
</dbReference>